<keyword evidence="3" id="KW-0963">Cytoplasm</keyword>
<dbReference type="HOGENOM" id="CLU_041798_4_0_1"/>
<keyword evidence="4" id="KW-0647">Proteasome</keyword>
<dbReference type="InterPro" id="IPR044868">
    <property type="entry name" value="Rpn13/ADRM1_Pru"/>
</dbReference>
<dbReference type="Gene3D" id="1.10.2020.20">
    <property type="match status" value="1"/>
</dbReference>
<feature type="region of interest" description="Disordered" evidence="6">
    <location>
        <begin position="144"/>
        <end position="220"/>
    </location>
</feature>
<evidence type="ECO:0000256" key="4">
    <source>
        <dbReference type="ARBA" id="ARBA00022942"/>
    </source>
</evidence>
<evidence type="ECO:0000259" key="7">
    <source>
        <dbReference type="PROSITE" id="PS51917"/>
    </source>
</evidence>
<protein>
    <recommendedName>
        <fullName evidence="7">Pru domain-containing protein</fullName>
    </recommendedName>
</protein>
<evidence type="ECO:0000256" key="2">
    <source>
        <dbReference type="ARBA" id="ARBA00004496"/>
    </source>
</evidence>
<dbReference type="AlphaFoldDB" id="A0A0A1SZY1"/>
<evidence type="ECO:0000313" key="8">
    <source>
        <dbReference type="EMBL" id="CEJ85915.1"/>
    </source>
</evidence>
<dbReference type="PANTHER" id="PTHR12225">
    <property type="entry name" value="ADHESION REGULATING MOLECULE 1 110 KDA CELL MEMBRANE GLYCOPROTEIN"/>
    <property type="match status" value="1"/>
</dbReference>
<evidence type="ECO:0000313" key="9">
    <source>
        <dbReference type="Proteomes" id="UP000039046"/>
    </source>
</evidence>
<dbReference type="PANTHER" id="PTHR12225:SF0">
    <property type="entry name" value="PROTEASOMAL UBIQUITIN RECEPTOR ADRM1"/>
    <property type="match status" value="1"/>
</dbReference>
<dbReference type="Pfam" id="PF04683">
    <property type="entry name" value="Rpn13_ADRM1_Pru"/>
    <property type="match status" value="1"/>
</dbReference>
<feature type="compositionally biased region" description="Acidic residues" evidence="6">
    <location>
        <begin position="157"/>
        <end position="170"/>
    </location>
</feature>
<dbReference type="EMBL" id="CDHN01000002">
    <property type="protein sequence ID" value="CEJ85915.1"/>
    <property type="molecule type" value="Genomic_DNA"/>
</dbReference>
<keyword evidence="5" id="KW-0539">Nucleus</keyword>
<evidence type="ECO:0000256" key="1">
    <source>
        <dbReference type="ARBA" id="ARBA00004123"/>
    </source>
</evidence>
<dbReference type="OrthoDB" id="340431at2759"/>
<sequence length="397" mass="42825">MPITPLITFKAGECEVDSDSTPFKVTPQETPGYLYLYSEDDLIRFCWRKRDQPIDSPKLDLVMVPTDGTFTPYEFERGTKPTAKTNGRIFVLKFASSSQRHLFWMQSKPQARNGDPSQFSPRDRKIGDIVNRLLQGEEVNVTRELAAVRNTSSRRDDDDDDDEDEQMEDADAARRVTRARHGSTGGAGADATGGDVREEGEDSREGGADGARAAGSSATDADSAVRNFLASLGGQKGLAAGGQQGADMPYPYLNHLLPTSITVPMVDAATPEYIDSLLNYIPSSIILLAANGEADESGSEPDPAEVEEAKENMPIDRKRGLIKKVLRSPQFSQGLGTLTMALRDGGLPSVAGALGVEVENGGYIRQGGMPLGGGQAVQAFVEAVTKTAKEYMKQSKK</sequence>
<feature type="compositionally biased region" description="Low complexity" evidence="6">
    <location>
        <begin position="210"/>
        <end position="220"/>
    </location>
</feature>
<dbReference type="InterPro" id="IPR038108">
    <property type="entry name" value="RPN13_DEUBAD_sf"/>
</dbReference>
<reference evidence="8 9" key="1">
    <citation type="journal article" date="2015" name="Genome Announc.">
        <title>Draft Genome Sequence and Gene Annotation of the Entomopathogenic Fungus Verticillium hemipterigenum.</title>
        <authorList>
            <person name="Horn F."/>
            <person name="Habel A."/>
            <person name="Scharf D.H."/>
            <person name="Dworschak J."/>
            <person name="Brakhage A.A."/>
            <person name="Guthke R."/>
            <person name="Hertweck C."/>
            <person name="Linde J."/>
        </authorList>
    </citation>
    <scope>NUCLEOTIDE SEQUENCE [LARGE SCALE GENOMIC DNA]</scope>
</reference>
<name>A0A0A1SZY1_9HYPO</name>
<dbReference type="InterPro" id="IPR006773">
    <property type="entry name" value="Rpn13/ADRM1"/>
</dbReference>
<keyword evidence="9" id="KW-1185">Reference proteome</keyword>
<dbReference type="Gene3D" id="2.30.29.70">
    <property type="entry name" value="Proteasomal ubiquitin receptor Rpn13/ADRM1"/>
    <property type="match status" value="1"/>
</dbReference>
<gene>
    <name evidence="8" type="ORF">VHEMI03957</name>
</gene>
<evidence type="ECO:0000256" key="5">
    <source>
        <dbReference type="ARBA" id="ARBA00023242"/>
    </source>
</evidence>
<dbReference type="GO" id="GO:0070628">
    <property type="term" value="F:proteasome binding"/>
    <property type="evidence" value="ECO:0007669"/>
    <property type="project" value="TreeGrafter"/>
</dbReference>
<accession>A0A0A1SZY1</accession>
<evidence type="ECO:0000256" key="6">
    <source>
        <dbReference type="SAM" id="MobiDB-lite"/>
    </source>
</evidence>
<comment type="subcellular location">
    <subcellularLocation>
        <location evidence="2">Cytoplasm</location>
    </subcellularLocation>
    <subcellularLocation>
        <location evidence="1">Nucleus</location>
    </subcellularLocation>
</comment>
<dbReference type="PROSITE" id="PS51917">
    <property type="entry name" value="PRU"/>
    <property type="match status" value="1"/>
</dbReference>
<dbReference type="Proteomes" id="UP000039046">
    <property type="component" value="Unassembled WGS sequence"/>
</dbReference>
<dbReference type="GO" id="GO:0008541">
    <property type="term" value="C:proteasome regulatory particle, lid subcomplex"/>
    <property type="evidence" value="ECO:0007669"/>
    <property type="project" value="TreeGrafter"/>
</dbReference>
<dbReference type="GO" id="GO:0005737">
    <property type="term" value="C:cytoplasm"/>
    <property type="evidence" value="ECO:0007669"/>
    <property type="project" value="UniProtKB-SubCell"/>
</dbReference>
<evidence type="ECO:0000256" key="3">
    <source>
        <dbReference type="ARBA" id="ARBA00022490"/>
    </source>
</evidence>
<dbReference type="GO" id="GO:0005634">
    <property type="term" value="C:nucleus"/>
    <property type="evidence" value="ECO:0007669"/>
    <property type="project" value="UniProtKB-SubCell"/>
</dbReference>
<dbReference type="STRING" id="1531966.A0A0A1SZY1"/>
<proteinExistence type="predicted"/>
<feature type="domain" description="Pru" evidence="7">
    <location>
        <begin position="1"/>
        <end position="137"/>
    </location>
</feature>
<dbReference type="InterPro" id="IPR038633">
    <property type="entry name" value="Rpn13/ADRM1_Pru_sf"/>
</dbReference>
<organism evidence="8 9">
    <name type="scientific">[Torrubiella] hemipterigena</name>
    <dbReference type="NCBI Taxonomy" id="1531966"/>
    <lineage>
        <taxon>Eukaryota</taxon>
        <taxon>Fungi</taxon>
        <taxon>Dikarya</taxon>
        <taxon>Ascomycota</taxon>
        <taxon>Pezizomycotina</taxon>
        <taxon>Sordariomycetes</taxon>
        <taxon>Hypocreomycetidae</taxon>
        <taxon>Hypocreales</taxon>
        <taxon>Clavicipitaceae</taxon>
        <taxon>Clavicipitaceae incertae sedis</taxon>
        <taxon>'Torrubiella' clade</taxon>
    </lineage>
</organism>
<dbReference type="GO" id="GO:0061133">
    <property type="term" value="F:endopeptidase activator activity"/>
    <property type="evidence" value="ECO:0007669"/>
    <property type="project" value="TreeGrafter"/>
</dbReference>